<evidence type="ECO:0000256" key="3">
    <source>
        <dbReference type="ARBA" id="ARBA00023315"/>
    </source>
</evidence>
<sequence>MPVRSFDELRGRARDLGPVRLAVAGGNDASVLEAIIQAVGEGLVSAVQVTGDASAIGAALPAALHPVVQCVEASDAADCATKAVAAVREDRSDVLMKGHVDSTAYLRAIVSRDTGIRAGGVLSNVTVAAMPSWPKLIAATDNGILPAPDLDQKRQIVLNTAALFRGLGVSPVKVAAVAATEKVSAELPATVDAAALAKESRAGNLPGFVIDGPFGYDVAVSRDAARAKGLDGSPVAGDADLLLFPTIEAANAVAKSWKFHGQAETGSIVLGARVPVMLNSRSDSAARRINALILAMVARNSGGGTT</sequence>
<organism evidence="5 6">
    <name type="scientific">Defluviimonas salinarum</name>
    <dbReference type="NCBI Taxonomy" id="2992147"/>
    <lineage>
        <taxon>Bacteria</taxon>
        <taxon>Pseudomonadati</taxon>
        <taxon>Pseudomonadota</taxon>
        <taxon>Alphaproteobacteria</taxon>
        <taxon>Rhodobacterales</taxon>
        <taxon>Paracoccaceae</taxon>
        <taxon>Albidovulum</taxon>
    </lineage>
</organism>
<name>A0ABT3JAB4_9RHOB</name>
<dbReference type="PANTHER" id="PTHR43356">
    <property type="entry name" value="PHOSPHATE ACETYLTRANSFERASE"/>
    <property type="match status" value="1"/>
</dbReference>
<dbReference type="PANTHER" id="PTHR43356:SF2">
    <property type="entry name" value="PHOSPHATE ACETYLTRANSFERASE"/>
    <property type="match status" value="1"/>
</dbReference>
<dbReference type="Proteomes" id="UP001207582">
    <property type="component" value="Unassembled WGS sequence"/>
</dbReference>
<comment type="caution">
    <text evidence="5">The sequence shown here is derived from an EMBL/GenBank/DDBJ whole genome shotgun (WGS) entry which is preliminary data.</text>
</comment>
<protein>
    <submittedName>
        <fullName evidence="5">Phosphate acyltransferase</fullName>
    </submittedName>
</protein>
<evidence type="ECO:0000313" key="5">
    <source>
        <dbReference type="EMBL" id="MCW3784616.1"/>
    </source>
</evidence>
<gene>
    <name evidence="5" type="ORF">OM960_24155</name>
</gene>
<dbReference type="InterPro" id="IPR002505">
    <property type="entry name" value="PTA_PTB"/>
</dbReference>
<evidence type="ECO:0000256" key="1">
    <source>
        <dbReference type="ARBA" id="ARBA00005656"/>
    </source>
</evidence>
<evidence type="ECO:0000256" key="2">
    <source>
        <dbReference type="ARBA" id="ARBA00022679"/>
    </source>
</evidence>
<dbReference type="EMBL" id="JAPDOG010000051">
    <property type="protein sequence ID" value="MCW3784616.1"/>
    <property type="molecule type" value="Genomic_DNA"/>
</dbReference>
<dbReference type="InterPro" id="IPR012147">
    <property type="entry name" value="P_Ac_Bu_trans"/>
</dbReference>
<dbReference type="Pfam" id="PF01515">
    <property type="entry name" value="PTA_PTB"/>
    <property type="match status" value="1"/>
</dbReference>
<evidence type="ECO:0000259" key="4">
    <source>
        <dbReference type="Pfam" id="PF01515"/>
    </source>
</evidence>
<keyword evidence="6" id="KW-1185">Reference proteome</keyword>
<reference evidence="5 6" key="1">
    <citation type="submission" date="2022-10" db="EMBL/GenBank/DDBJ databases">
        <title>Defluviimonas sp. CAU 1641 isolated from mud.</title>
        <authorList>
            <person name="Kim W."/>
        </authorList>
    </citation>
    <scope>NUCLEOTIDE SEQUENCE [LARGE SCALE GENOMIC DNA]</scope>
    <source>
        <strain evidence="5 6">CAU 1641</strain>
    </source>
</reference>
<dbReference type="RefSeq" id="WP_264773783.1">
    <property type="nucleotide sequence ID" value="NZ_JAPDOG010000051.1"/>
</dbReference>
<accession>A0ABT3JAB4</accession>
<dbReference type="PIRSF" id="PIRSF000428">
    <property type="entry name" value="P_Ac_trans"/>
    <property type="match status" value="1"/>
</dbReference>
<keyword evidence="2" id="KW-0808">Transferase</keyword>
<keyword evidence="3 5" id="KW-0012">Acyltransferase</keyword>
<dbReference type="SUPFAM" id="SSF53659">
    <property type="entry name" value="Isocitrate/Isopropylmalate dehydrogenase-like"/>
    <property type="match status" value="1"/>
</dbReference>
<dbReference type="InterPro" id="IPR050500">
    <property type="entry name" value="Phos_Acetyltrans/Butyryltrans"/>
</dbReference>
<dbReference type="Gene3D" id="3.40.718.10">
    <property type="entry name" value="Isopropylmalate Dehydrogenase"/>
    <property type="match status" value="1"/>
</dbReference>
<feature type="domain" description="Phosphate acetyl/butaryl transferase" evidence="4">
    <location>
        <begin position="78"/>
        <end position="295"/>
    </location>
</feature>
<evidence type="ECO:0000313" key="6">
    <source>
        <dbReference type="Proteomes" id="UP001207582"/>
    </source>
</evidence>
<dbReference type="GO" id="GO:0016746">
    <property type="term" value="F:acyltransferase activity"/>
    <property type="evidence" value="ECO:0007669"/>
    <property type="project" value="UniProtKB-KW"/>
</dbReference>
<proteinExistence type="inferred from homology"/>
<comment type="similarity">
    <text evidence="1">Belongs to the phosphate acetyltransferase and butyryltransferase family.</text>
</comment>